<reference evidence="1 2" key="1">
    <citation type="journal article" date="2019" name="Commun. Biol.">
        <title>The bagworm genome reveals a unique fibroin gene that provides high tensile strength.</title>
        <authorList>
            <person name="Kono N."/>
            <person name="Nakamura H."/>
            <person name="Ohtoshi R."/>
            <person name="Tomita M."/>
            <person name="Numata K."/>
            <person name="Arakawa K."/>
        </authorList>
    </citation>
    <scope>NUCLEOTIDE SEQUENCE [LARGE SCALE GENOMIC DNA]</scope>
</reference>
<protein>
    <submittedName>
        <fullName evidence="1">Uncharacterized protein</fullName>
    </submittedName>
</protein>
<organism evidence="1 2">
    <name type="scientific">Eumeta variegata</name>
    <name type="common">Bagworm moth</name>
    <name type="synonym">Eumeta japonica</name>
    <dbReference type="NCBI Taxonomy" id="151549"/>
    <lineage>
        <taxon>Eukaryota</taxon>
        <taxon>Metazoa</taxon>
        <taxon>Ecdysozoa</taxon>
        <taxon>Arthropoda</taxon>
        <taxon>Hexapoda</taxon>
        <taxon>Insecta</taxon>
        <taxon>Pterygota</taxon>
        <taxon>Neoptera</taxon>
        <taxon>Endopterygota</taxon>
        <taxon>Lepidoptera</taxon>
        <taxon>Glossata</taxon>
        <taxon>Ditrysia</taxon>
        <taxon>Tineoidea</taxon>
        <taxon>Psychidae</taxon>
        <taxon>Oiketicinae</taxon>
        <taxon>Eumeta</taxon>
    </lineage>
</organism>
<proteinExistence type="predicted"/>
<evidence type="ECO:0000313" key="2">
    <source>
        <dbReference type="Proteomes" id="UP000299102"/>
    </source>
</evidence>
<dbReference type="AlphaFoldDB" id="A0A4C1X8Y3"/>
<comment type="caution">
    <text evidence="1">The sequence shown here is derived from an EMBL/GenBank/DDBJ whole genome shotgun (WGS) entry which is preliminary data.</text>
</comment>
<dbReference type="OrthoDB" id="10017160at2759"/>
<sequence length="70" mass="7913">MHEPPAPPGGRHTQRYYGRRRRASRALLGFELLLAMKHHARRLFTTGFQNSSAVVSITVAEFVMVARPPL</sequence>
<gene>
    <name evidence="1" type="ORF">EVAR_91559_1</name>
</gene>
<evidence type="ECO:0000313" key="1">
    <source>
        <dbReference type="EMBL" id="GBP60278.1"/>
    </source>
</evidence>
<accession>A0A4C1X8Y3</accession>
<name>A0A4C1X8Y3_EUMVA</name>
<dbReference type="Proteomes" id="UP000299102">
    <property type="component" value="Unassembled WGS sequence"/>
</dbReference>
<dbReference type="EMBL" id="BGZK01000784">
    <property type="protein sequence ID" value="GBP60278.1"/>
    <property type="molecule type" value="Genomic_DNA"/>
</dbReference>
<keyword evidence="2" id="KW-1185">Reference proteome</keyword>